<dbReference type="AlphaFoldDB" id="A0AAW8VSV4"/>
<dbReference type="GO" id="GO:0030020">
    <property type="term" value="F:extracellular matrix structural constituent conferring tensile strength"/>
    <property type="evidence" value="ECO:0007669"/>
    <property type="project" value="TreeGrafter"/>
</dbReference>
<dbReference type="InterPro" id="IPR050149">
    <property type="entry name" value="Collagen_superfamily"/>
</dbReference>
<dbReference type="RefSeq" id="WP_216780684.1">
    <property type="nucleotide sequence ID" value="NZ_JAGXBR010000029.1"/>
</dbReference>
<evidence type="ECO:0000256" key="1">
    <source>
        <dbReference type="SAM" id="MobiDB-lite"/>
    </source>
</evidence>
<name>A0AAW8VSV4_LACPE</name>
<comment type="caution">
    <text evidence="2">The sequence shown here is derived from an EMBL/GenBank/DDBJ whole genome shotgun (WGS) entry which is preliminary data.</text>
</comment>
<reference evidence="2" key="1">
    <citation type="submission" date="2023-08" db="EMBL/GenBank/DDBJ databases">
        <authorList>
            <person name="Page C.A."/>
            <person name="Perez-Diaz I.M."/>
        </authorList>
    </citation>
    <scope>NUCLEOTIDE SEQUENCE</scope>
    <source>
        <strain evidence="2">7.8.46</strain>
    </source>
</reference>
<evidence type="ECO:0000313" key="2">
    <source>
        <dbReference type="EMBL" id="MDT6988835.1"/>
    </source>
</evidence>
<evidence type="ECO:0000313" key="3">
    <source>
        <dbReference type="Proteomes" id="UP001267003"/>
    </source>
</evidence>
<keyword evidence="2" id="KW-0176">Collagen</keyword>
<proteinExistence type="predicted"/>
<dbReference type="GO" id="GO:0031012">
    <property type="term" value="C:extracellular matrix"/>
    <property type="evidence" value="ECO:0007669"/>
    <property type="project" value="TreeGrafter"/>
</dbReference>
<gene>
    <name evidence="2" type="ORF">RI536_01775</name>
</gene>
<dbReference type="Pfam" id="PF01391">
    <property type="entry name" value="Collagen"/>
    <property type="match status" value="1"/>
</dbReference>
<dbReference type="GO" id="GO:0030198">
    <property type="term" value="P:extracellular matrix organization"/>
    <property type="evidence" value="ECO:0007669"/>
    <property type="project" value="TreeGrafter"/>
</dbReference>
<dbReference type="GO" id="GO:0005615">
    <property type="term" value="C:extracellular space"/>
    <property type="evidence" value="ECO:0007669"/>
    <property type="project" value="TreeGrafter"/>
</dbReference>
<accession>A0AAW8VSV4</accession>
<dbReference type="PANTHER" id="PTHR24023">
    <property type="entry name" value="COLLAGEN ALPHA"/>
    <property type="match status" value="1"/>
</dbReference>
<dbReference type="EMBL" id="JAVLAQ010000001">
    <property type="protein sequence ID" value="MDT6988835.1"/>
    <property type="molecule type" value="Genomic_DNA"/>
</dbReference>
<organism evidence="2 3">
    <name type="scientific">Lactiplantibacillus pentosus</name>
    <name type="common">Lactobacillus pentosus</name>
    <dbReference type="NCBI Taxonomy" id="1589"/>
    <lineage>
        <taxon>Bacteria</taxon>
        <taxon>Bacillati</taxon>
        <taxon>Bacillota</taxon>
        <taxon>Bacilli</taxon>
        <taxon>Lactobacillales</taxon>
        <taxon>Lactobacillaceae</taxon>
        <taxon>Lactiplantibacillus</taxon>
    </lineage>
</organism>
<dbReference type="InterPro" id="IPR008160">
    <property type="entry name" value="Collagen"/>
</dbReference>
<feature type="region of interest" description="Disordered" evidence="1">
    <location>
        <begin position="146"/>
        <end position="217"/>
    </location>
</feature>
<protein>
    <submittedName>
        <fullName evidence="2">Collagen-like protein</fullName>
    </submittedName>
</protein>
<sequence length="435" mass="45779">MDKTLEFTTKSPRQIKQGDTETTFTFICKNAGSAIDLTQATSITAKIGNDSGYLRSQSIEITSLAGLKPGWLNLQPMPTLIAGLPAGNYQLEIWVIDQAGTSIYPSDKPLGFTITNNIENESGASITTITFDDFVEAMNKAASTIAKGDKGDTGPQGPQGIKGDTGIQGPKGDKGDTGATGPQGLKGDKGDKGDTGATGPQGLKGDKGDKGDTGTVDNTGLINSQAFQSLQTQVDNSAVGTNLLTGTYDFDSSNWSMFFAGDGVGEFKELPNYGSQVFAHIYNMKGTSMTVGPCNSHQSISLVEGQSYTISATARHDGSGNGNQHVAMYLFSDYNSKFLHGAGIKLTDYLADNLTRYSATFTAKTTGSYGGWRILFDASQSGNLANLGGSLWVTLPKLELGFHATDWCPNPTEILTQSDYAKIKAAIVALGGALS</sequence>
<dbReference type="Proteomes" id="UP001267003">
    <property type="component" value="Unassembled WGS sequence"/>
</dbReference>
<dbReference type="PANTHER" id="PTHR24023:SF1082">
    <property type="entry name" value="COLLAGEN TRIPLE HELIX REPEAT"/>
    <property type="match status" value="1"/>
</dbReference>